<protein>
    <submittedName>
        <fullName evidence="2">Putative nucleotidyltransferase-like protein</fullName>
    </submittedName>
</protein>
<organism evidence="2 3">
    <name type="scientific">Anaeroplasma bactoclasticum</name>
    <dbReference type="NCBI Taxonomy" id="2088"/>
    <lineage>
        <taxon>Bacteria</taxon>
        <taxon>Bacillati</taxon>
        <taxon>Mycoplasmatota</taxon>
        <taxon>Mollicutes</taxon>
        <taxon>Anaeroplasmatales</taxon>
        <taxon>Anaeroplasmataceae</taxon>
        <taxon>Anaeroplasma</taxon>
    </lineage>
</organism>
<dbReference type="AlphaFoldDB" id="A0A397S7Z2"/>
<dbReference type="GO" id="GO:0016740">
    <property type="term" value="F:transferase activity"/>
    <property type="evidence" value="ECO:0007669"/>
    <property type="project" value="UniProtKB-KW"/>
</dbReference>
<evidence type="ECO:0000313" key="2">
    <source>
        <dbReference type="EMBL" id="RIA78434.1"/>
    </source>
</evidence>
<dbReference type="EMBL" id="QXEV01000002">
    <property type="protein sequence ID" value="RIA78434.1"/>
    <property type="molecule type" value="Genomic_DNA"/>
</dbReference>
<accession>A0A397S7Z2</accession>
<dbReference type="InParanoid" id="A0A397S7Z2"/>
<gene>
    <name evidence="2" type="ORF">EI71_00386</name>
</gene>
<evidence type="ECO:0000256" key="1">
    <source>
        <dbReference type="SAM" id="Phobius"/>
    </source>
</evidence>
<evidence type="ECO:0000313" key="3">
    <source>
        <dbReference type="Proteomes" id="UP000266506"/>
    </source>
</evidence>
<keyword evidence="1" id="KW-0812">Transmembrane</keyword>
<keyword evidence="3" id="KW-1185">Reference proteome</keyword>
<name>A0A397S7Z2_9MOLU</name>
<reference evidence="2 3" key="1">
    <citation type="submission" date="2018-08" db="EMBL/GenBank/DDBJ databases">
        <title>Genomic Encyclopedia of Archaeal and Bacterial Type Strains, Phase II (KMG-II): from individual species to whole genera.</title>
        <authorList>
            <person name="Goeker M."/>
        </authorList>
    </citation>
    <scope>NUCLEOTIDE SEQUENCE [LARGE SCALE GENOMIC DNA]</scope>
    <source>
        <strain evidence="2 3">ATCC 27112</strain>
    </source>
</reference>
<dbReference type="Pfam" id="PF14907">
    <property type="entry name" value="NTP_transf_5"/>
    <property type="match status" value="1"/>
</dbReference>
<comment type="caution">
    <text evidence="2">The sequence shown here is derived from an EMBL/GenBank/DDBJ whole genome shotgun (WGS) entry which is preliminary data.</text>
</comment>
<proteinExistence type="predicted"/>
<feature type="transmembrane region" description="Helical" evidence="1">
    <location>
        <begin position="313"/>
        <end position="332"/>
    </location>
</feature>
<keyword evidence="2" id="KW-0808">Transferase</keyword>
<keyword evidence="1" id="KW-0472">Membrane</keyword>
<dbReference type="Proteomes" id="UP000266506">
    <property type="component" value="Unassembled WGS sequence"/>
</dbReference>
<keyword evidence="1" id="KW-1133">Transmembrane helix</keyword>
<dbReference type="InterPro" id="IPR039498">
    <property type="entry name" value="NTP_transf_5"/>
</dbReference>
<sequence length="370" mass="45065">MVVFECIKSVIENENKKYVVDEDSLRIANESHLLPFLYLSMDENTSIDIKEQIQSKFNAYILYDSMLDIEYNRFIKLMDDNGIKYSILKGFHLRKYYPKSFLRFMCDIDVLVDKKDFYKAGKILIDLGYSKGEFTNHDQGYIKNPFNIELHYRLISQKEYGGSYFKNPFSLMMKIENSNEYIFKRKEDEYLYYYCHLLKHYEEYGIGFRNFIDLYLFLKNNKLDYEYIHKIYKMTSFYDDCIYLEEYIKDLFTEKEEYKEFTNKLLHDKTYGSMHQMMERELEHDSTIKWLFKKVFPNIAYMKNRYSILRHKIGYILLPFLYIHHWFYYGVVKLKYSIKKYKYAKKIKKEEWKGTVSTSSFLVFLNNCGA</sequence>